<name>A0A4Y9Y8K9_9APHY</name>
<evidence type="ECO:0000256" key="1">
    <source>
        <dbReference type="SAM" id="MobiDB-lite"/>
    </source>
</evidence>
<dbReference type="AlphaFoldDB" id="A0A4Y9Y8K9"/>
<sequence length="611" mass="67306">MSTPEVDVLDETPTILNTTLKVASRFFTLPSRLVARVRRLDDVLNNAEMEAAAARRHAYAATSAAGAQASSHDDPAVGFEMEPIPGPMGFVTSGYFFGLFIMALVLNRIQNIVVPPRNPHATRLRAARNASGRLSFLYTLLGLFFPVDLSSTFPRTVFRIPSIYNLSKALLLWTVLLLQAARFWPSWRLLQPVGQWVAQKEMEEICWFTFTSTCLALAIGALTGGMEGLHLNHNAPFNLFSFAFQLHIYSSPSTHVDNFQVESMLICLISFSALLNVATQLLLEGAVTRPLFGHVESLMPKMDEDFGVALVRLGTASLEATSAAGMGNEVGGMTSAGIADVVARPPEEDRGVVEIDRSGVVSLTPAFDWKDHSRVRKRGFLNEITNVKAQVRRSGLWADTMVNAGWYKAVLMFFVSVVKAFKRVVVGSCVALWGKVRAGASMRRQPPPISRLSESVEDEGDAEDMDTYRRFLRGESVSDDEDDFVPATDEFSSRNTFEPSESGDESPAEGDESARLFADLSQDAASSAAAPVLLAHLASTSTSPLTRRMYRSTALEQSSGDDAVDNWGEFARERRETKIPEQPVDDDSLEVRRNCVICTVELRDIICWPCR</sequence>
<feature type="transmembrane region" description="Helical" evidence="2">
    <location>
        <begin position="205"/>
        <end position="226"/>
    </location>
</feature>
<dbReference type="GO" id="GO:0006511">
    <property type="term" value="P:ubiquitin-dependent protein catabolic process"/>
    <property type="evidence" value="ECO:0007669"/>
    <property type="project" value="TreeGrafter"/>
</dbReference>
<feature type="compositionally biased region" description="Acidic residues" evidence="1">
    <location>
        <begin position="501"/>
        <end position="511"/>
    </location>
</feature>
<evidence type="ECO:0000313" key="3">
    <source>
        <dbReference type="EMBL" id="TFY57761.1"/>
    </source>
</evidence>
<keyword evidence="2" id="KW-0812">Transmembrane</keyword>
<feature type="compositionally biased region" description="Acidic residues" evidence="1">
    <location>
        <begin position="455"/>
        <end position="464"/>
    </location>
</feature>
<feature type="region of interest" description="Disordered" evidence="1">
    <location>
        <begin position="442"/>
        <end position="464"/>
    </location>
</feature>
<feature type="transmembrane region" description="Helical" evidence="2">
    <location>
        <begin position="167"/>
        <end position="184"/>
    </location>
</feature>
<evidence type="ECO:0000313" key="4">
    <source>
        <dbReference type="Proteomes" id="UP000298390"/>
    </source>
</evidence>
<dbReference type="PANTHER" id="PTHR22696">
    <property type="entry name" value="E3 UBIQUITIN-PROTEIN LIGASE RNF26"/>
    <property type="match status" value="1"/>
</dbReference>
<dbReference type="Proteomes" id="UP000298390">
    <property type="component" value="Unassembled WGS sequence"/>
</dbReference>
<gene>
    <name evidence="3" type="ORF">EVJ58_g6832</name>
</gene>
<accession>A0A4Y9Y8K9</accession>
<keyword evidence="2" id="KW-0472">Membrane</keyword>
<dbReference type="EMBL" id="SEKV01000405">
    <property type="protein sequence ID" value="TFY57761.1"/>
    <property type="molecule type" value="Genomic_DNA"/>
</dbReference>
<comment type="caution">
    <text evidence="3">The sequence shown here is derived from an EMBL/GenBank/DDBJ whole genome shotgun (WGS) entry which is preliminary data.</text>
</comment>
<feature type="region of interest" description="Disordered" evidence="1">
    <location>
        <begin position="479"/>
        <end position="512"/>
    </location>
</feature>
<reference evidence="3 4" key="1">
    <citation type="submission" date="2019-01" db="EMBL/GenBank/DDBJ databases">
        <title>Genome sequencing of the rare red list fungi Fomitopsis rosea.</title>
        <authorList>
            <person name="Buettner E."/>
            <person name="Kellner H."/>
        </authorList>
    </citation>
    <scope>NUCLEOTIDE SEQUENCE [LARGE SCALE GENOMIC DNA]</scope>
    <source>
        <strain evidence="3 4">DSM 105464</strain>
    </source>
</reference>
<feature type="transmembrane region" description="Helical" evidence="2">
    <location>
        <begin position="130"/>
        <end position="147"/>
    </location>
</feature>
<protein>
    <submittedName>
        <fullName evidence="3">Uncharacterized protein</fullName>
    </submittedName>
</protein>
<feature type="transmembrane region" description="Helical" evidence="2">
    <location>
        <begin position="88"/>
        <end position="109"/>
    </location>
</feature>
<evidence type="ECO:0000256" key="2">
    <source>
        <dbReference type="SAM" id="Phobius"/>
    </source>
</evidence>
<dbReference type="GO" id="GO:0061630">
    <property type="term" value="F:ubiquitin protein ligase activity"/>
    <property type="evidence" value="ECO:0007669"/>
    <property type="project" value="TreeGrafter"/>
</dbReference>
<dbReference type="GO" id="GO:0016567">
    <property type="term" value="P:protein ubiquitination"/>
    <property type="evidence" value="ECO:0007669"/>
    <property type="project" value="TreeGrafter"/>
</dbReference>
<organism evidence="3 4">
    <name type="scientific">Rhodofomes roseus</name>
    <dbReference type="NCBI Taxonomy" id="34475"/>
    <lineage>
        <taxon>Eukaryota</taxon>
        <taxon>Fungi</taxon>
        <taxon>Dikarya</taxon>
        <taxon>Basidiomycota</taxon>
        <taxon>Agaricomycotina</taxon>
        <taxon>Agaricomycetes</taxon>
        <taxon>Polyporales</taxon>
        <taxon>Rhodofomes</taxon>
    </lineage>
</organism>
<keyword evidence="2" id="KW-1133">Transmembrane helix</keyword>
<proteinExistence type="predicted"/>
<dbReference type="PANTHER" id="PTHR22696:SF1">
    <property type="entry name" value="E3 UBIQUITIN-PROTEIN LIGASE RNF26"/>
    <property type="match status" value="1"/>
</dbReference>
<dbReference type="STRING" id="34475.A0A4Y9Y8K9"/>